<dbReference type="AlphaFoldDB" id="A0A9W7G9S4"/>
<evidence type="ECO:0000313" key="3">
    <source>
        <dbReference type="EMBL" id="GMI38999.1"/>
    </source>
</evidence>
<dbReference type="OrthoDB" id="198941at2759"/>
<dbReference type="InterPro" id="IPR001478">
    <property type="entry name" value="PDZ"/>
</dbReference>
<dbReference type="SMART" id="SM00228">
    <property type="entry name" value="PDZ"/>
    <property type="match status" value="1"/>
</dbReference>
<feature type="compositionally biased region" description="Basic and acidic residues" evidence="1">
    <location>
        <begin position="173"/>
        <end position="185"/>
    </location>
</feature>
<reference evidence="4" key="1">
    <citation type="journal article" date="2023" name="Commun. Biol.">
        <title>Genome analysis of Parmales, the sister group of diatoms, reveals the evolutionary specialization of diatoms from phago-mixotrophs to photoautotrophs.</title>
        <authorList>
            <person name="Ban H."/>
            <person name="Sato S."/>
            <person name="Yoshikawa S."/>
            <person name="Yamada K."/>
            <person name="Nakamura Y."/>
            <person name="Ichinomiya M."/>
            <person name="Sato N."/>
            <person name="Blanc-Mathieu R."/>
            <person name="Endo H."/>
            <person name="Kuwata A."/>
            <person name="Ogata H."/>
        </authorList>
    </citation>
    <scope>NUCLEOTIDE SEQUENCE [LARGE SCALE GENOMIC DNA]</scope>
</reference>
<dbReference type="CDD" id="cd09212">
    <property type="entry name" value="PUB"/>
    <property type="match status" value="1"/>
</dbReference>
<feature type="compositionally biased region" description="Low complexity" evidence="1">
    <location>
        <begin position="260"/>
        <end position="272"/>
    </location>
</feature>
<accession>A0A9W7G9S4</accession>
<dbReference type="Proteomes" id="UP001165065">
    <property type="component" value="Unassembled WGS sequence"/>
</dbReference>
<dbReference type="EMBL" id="BRYA01000095">
    <property type="protein sequence ID" value="GMI38999.1"/>
    <property type="molecule type" value="Genomic_DNA"/>
</dbReference>
<proteinExistence type="predicted"/>
<dbReference type="PANTHER" id="PTHR47694">
    <property type="entry name" value="PLANT UBX DOMAIN-CONTAINING PROTEIN 2"/>
    <property type="match status" value="1"/>
</dbReference>
<feature type="compositionally biased region" description="Basic residues" evidence="1">
    <location>
        <begin position="1"/>
        <end position="10"/>
    </location>
</feature>
<feature type="region of interest" description="Disordered" evidence="1">
    <location>
        <begin position="230"/>
        <end position="284"/>
    </location>
</feature>
<feature type="domain" description="PDZ" evidence="2">
    <location>
        <begin position="47"/>
        <end position="117"/>
    </location>
</feature>
<dbReference type="SUPFAM" id="SSF143503">
    <property type="entry name" value="PUG domain-like"/>
    <property type="match status" value="1"/>
</dbReference>
<organism evidence="3 4">
    <name type="scientific">Triparma columacea</name>
    <dbReference type="NCBI Taxonomy" id="722753"/>
    <lineage>
        <taxon>Eukaryota</taxon>
        <taxon>Sar</taxon>
        <taxon>Stramenopiles</taxon>
        <taxon>Ochrophyta</taxon>
        <taxon>Bolidophyceae</taxon>
        <taxon>Parmales</taxon>
        <taxon>Triparmaceae</taxon>
        <taxon>Triparma</taxon>
    </lineage>
</organism>
<dbReference type="InterPro" id="IPR036034">
    <property type="entry name" value="PDZ_sf"/>
</dbReference>
<protein>
    <recommendedName>
        <fullName evidence="2">PDZ domain-containing protein</fullName>
    </recommendedName>
</protein>
<feature type="region of interest" description="Disordered" evidence="1">
    <location>
        <begin position="1"/>
        <end position="32"/>
    </location>
</feature>
<dbReference type="PANTHER" id="PTHR47694:SF1">
    <property type="entry name" value="PLANT UBX DOMAIN-CONTAINING PROTEIN 2"/>
    <property type="match status" value="1"/>
</dbReference>
<dbReference type="Gene3D" id="2.30.42.10">
    <property type="match status" value="1"/>
</dbReference>
<comment type="caution">
    <text evidence="3">The sequence shown here is derived from an EMBL/GenBank/DDBJ whole genome shotgun (WGS) entry which is preliminary data.</text>
</comment>
<dbReference type="Gene3D" id="1.20.58.2190">
    <property type="match status" value="1"/>
</dbReference>
<feature type="region of interest" description="Disordered" evidence="1">
    <location>
        <begin position="150"/>
        <end position="185"/>
    </location>
</feature>
<gene>
    <name evidence="3" type="ORF">TrCOL_g5807</name>
</gene>
<feature type="compositionally biased region" description="Polar residues" evidence="1">
    <location>
        <begin position="273"/>
        <end position="284"/>
    </location>
</feature>
<name>A0A9W7G9S4_9STRA</name>
<keyword evidence="4" id="KW-1185">Reference proteome</keyword>
<evidence type="ECO:0000259" key="2">
    <source>
        <dbReference type="PROSITE" id="PS50106"/>
    </source>
</evidence>
<dbReference type="Pfam" id="PF09409">
    <property type="entry name" value="PUB"/>
    <property type="match status" value="1"/>
</dbReference>
<dbReference type="PROSITE" id="PS50106">
    <property type="entry name" value="PDZ"/>
    <property type="match status" value="1"/>
</dbReference>
<dbReference type="InterPro" id="IPR036339">
    <property type="entry name" value="PUB-like_dom_sf"/>
</dbReference>
<dbReference type="InterPro" id="IPR018997">
    <property type="entry name" value="PUB_domain"/>
</dbReference>
<feature type="compositionally biased region" description="Basic residues" evidence="1">
    <location>
        <begin position="150"/>
        <end position="159"/>
    </location>
</feature>
<evidence type="ECO:0000256" key="1">
    <source>
        <dbReference type="SAM" id="MobiDB-lite"/>
    </source>
</evidence>
<evidence type="ECO:0000313" key="4">
    <source>
        <dbReference type="Proteomes" id="UP001165065"/>
    </source>
</evidence>
<sequence>MNFFKSKKGSTSKTPSFLKKSGFKASGQTLGGSRPGTLTNVVFVNPGPLGMSIEKTESGGAVVARVDAGSAAGDAGVQRGDFICWADSGGEEASYEEIIQVVRSGERPLEMDMKRLSVKVGGTIGGTSASAAEDARRAAVIAAAEKRNKAAKKMQKPLPKRPIDLKNNTQTYDHSDKGAAKTDEAKRAVAAAKSNEANLASKLGYNPYETVKMSSGKARQATDQVVNGEIGSKLNNNSSVPIPGAVRPPVSPNRHDIVPSSSSHSSTSTVTTIANIPSSDPSAIPSQDFQDALAVLASQAENEGALKTISKLVANATTKGQGEDGAKFRTIRLANKTIQNKVMSVEGSLELLLSVGFVLQEKDEETILVFPDGQIEDWIRAAVKMIDACM</sequence>
<dbReference type="SUPFAM" id="SSF50156">
    <property type="entry name" value="PDZ domain-like"/>
    <property type="match status" value="1"/>
</dbReference>